<evidence type="ECO:0008006" key="3">
    <source>
        <dbReference type="Google" id="ProtNLM"/>
    </source>
</evidence>
<keyword evidence="2" id="KW-1185">Reference proteome</keyword>
<reference evidence="1 2" key="1">
    <citation type="submission" date="2020-08" db="EMBL/GenBank/DDBJ databases">
        <title>Genomic Encyclopedia of Type Strains, Phase IV (KMG-IV): sequencing the most valuable type-strain genomes for metagenomic binning, comparative biology and taxonomic classification.</title>
        <authorList>
            <person name="Goeker M."/>
        </authorList>
    </citation>
    <scope>NUCLEOTIDE SEQUENCE [LARGE SCALE GENOMIC DNA]</scope>
    <source>
        <strain evidence="1 2">YC6886</strain>
    </source>
</reference>
<dbReference type="EMBL" id="JACHFD010000054">
    <property type="protein sequence ID" value="MBB5353964.1"/>
    <property type="molecule type" value="Genomic_DNA"/>
</dbReference>
<protein>
    <recommendedName>
        <fullName evidence="3">Lipoprotein</fullName>
    </recommendedName>
</protein>
<evidence type="ECO:0000313" key="2">
    <source>
        <dbReference type="Proteomes" id="UP000557717"/>
    </source>
</evidence>
<name>A0A840VEN3_9BACT</name>
<evidence type="ECO:0000313" key="1">
    <source>
        <dbReference type="EMBL" id="MBB5353964.1"/>
    </source>
</evidence>
<accession>A0A840VEN3</accession>
<proteinExistence type="predicted"/>
<organism evidence="1 2">
    <name type="scientific">Haloferula luteola</name>
    <dbReference type="NCBI Taxonomy" id="595692"/>
    <lineage>
        <taxon>Bacteria</taxon>
        <taxon>Pseudomonadati</taxon>
        <taxon>Verrucomicrobiota</taxon>
        <taxon>Verrucomicrobiia</taxon>
        <taxon>Verrucomicrobiales</taxon>
        <taxon>Verrucomicrobiaceae</taxon>
        <taxon>Haloferula</taxon>
    </lineage>
</organism>
<dbReference type="PROSITE" id="PS51257">
    <property type="entry name" value="PROKAR_LIPOPROTEIN"/>
    <property type="match status" value="1"/>
</dbReference>
<dbReference type="RefSeq" id="WP_184022485.1">
    <property type="nucleotide sequence ID" value="NZ_JACHFD010000054.1"/>
</dbReference>
<dbReference type="AlphaFoldDB" id="A0A840VEN3"/>
<comment type="caution">
    <text evidence="1">The sequence shown here is derived from an EMBL/GenBank/DDBJ whole genome shotgun (WGS) entry which is preliminary data.</text>
</comment>
<gene>
    <name evidence="1" type="ORF">HNR46_004235</name>
</gene>
<sequence length="130" mass="14283">MRSIVGALSLTLLACQNRPDGSTYQKATSGLFGKSAKEVEITIGQPADAWTAEPGGPFPELTRVLSYYTEDSDGAIRRQDYWIGSKGVYSAPNWSKDERILSPKIPEDRRKIEAFRSDQQEAQQAGDGDA</sequence>
<dbReference type="Proteomes" id="UP000557717">
    <property type="component" value="Unassembled WGS sequence"/>
</dbReference>